<evidence type="ECO:0008006" key="5">
    <source>
        <dbReference type="Google" id="ProtNLM"/>
    </source>
</evidence>
<dbReference type="Proteomes" id="UP000701853">
    <property type="component" value="Chromosome 6"/>
</dbReference>
<feature type="region of interest" description="Disordered" evidence="1">
    <location>
        <begin position="135"/>
        <end position="156"/>
    </location>
</feature>
<organism evidence="3 4">
    <name type="scientific">Gossypium anomalum</name>
    <dbReference type="NCBI Taxonomy" id="47600"/>
    <lineage>
        <taxon>Eukaryota</taxon>
        <taxon>Viridiplantae</taxon>
        <taxon>Streptophyta</taxon>
        <taxon>Embryophyta</taxon>
        <taxon>Tracheophyta</taxon>
        <taxon>Spermatophyta</taxon>
        <taxon>Magnoliopsida</taxon>
        <taxon>eudicotyledons</taxon>
        <taxon>Gunneridae</taxon>
        <taxon>Pentapetalae</taxon>
        <taxon>rosids</taxon>
        <taxon>malvids</taxon>
        <taxon>Malvales</taxon>
        <taxon>Malvaceae</taxon>
        <taxon>Malvoideae</taxon>
        <taxon>Gossypium</taxon>
    </lineage>
</organism>
<keyword evidence="4" id="KW-1185">Reference proteome</keyword>
<feature type="transmembrane region" description="Helical" evidence="2">
    <location>
        <begin position="37"/>
        <end position="55"/>
    </location>
</feature>
<keyword evidence="2" id="KW-0812">Transmembrane</keyword>
<evidence type="ECO:0000313" key="4">
    <source>
        <dbReference type="Proteomes" id="UP000701853"/>
    </source>
</evidence>
<evidence type="ECO:0000313" key="3">
    <source>
        <dbReference type="EMBL" id="KAG8492053.1"/>
    </source>
</evidence>
<sequence>MDSVPSRTHKTDQNYIKILKNLSFYPSINTTLALSPIHFYKPISIISFILFVIYFKKMPLSKPEKNNVIININDESSNNCGEDNQDEQDKLDAITSHLYIKPSHSKQTLDKDMVLRRIRHRKRMNNFRSAFQSFIGSSSSSSSSTKMTKNGKGSSNELKWVDDAFAAL</sequence>
<keyword evidence="2" id="KW-0472">Membrane</keyword>
<dbReference type="PANTHER" id="PTHR35324">
    <property type="entry name" value="BNAA08G03750D PROTEIN"/>
    <property type="match status" value="1"/>
</dbReference>
<gene>
    <name evidence="3" type="ORF">CXB51_015682</name>
</gene>
<evidence type="ECO:0000256" key="2">
    <source>
        <dbReference type="SAM" id="Phobius"/>
    </source>
</evidence>
<dbReference type="PANTHER" id="PTHR35324:SF4">
    <property type="entry name" value="EXPRESSED PROTEIN"/>
    <property type="match status" value="1"/>
</dbReference>
<evidence type="ECO:0000256" key="1">
    <source>
        <dbReference type="SAM" id="MobiDB-lite"/>
    </source>
</evidence>
<reference evidence="3 4" key="1">
    <citation type="journal article" date="2021" name="bioRxiv">
        <title>The Gossypium anomalum genome as a resource for cotton improvement and evolutionary analysis of hybrid incompatibility.</title>
        <authorList>
            <person name="Grover C.E."/>
            <person name="Yuan D."/>
            <person name="Arick M.A."/>
            <person name="Miller E.R."/>
            <person name="Hu G."/>
            <person name="Peterson D.G."/>
            <person name="Wendel J.F."/>
            <person name="Udall J.A."/>
        </authorList>
    </citation>
    <scope>NUCLEOTIDE SEQUENCE [LARGE SCALE GENOMIC DNA]</scope>
    <source>
        <strain evidence="3">JFW-Udall</strain>
        <tissue evidence="3">Leaf</tissue>
    </source>
</reference>
<name>A0A8J6D5K5_9ROSI</name>
<feature type="compositionally biased region" description="Low complexity" evidence="1">
    <location>
        <begin position="136"/>
        <end position="155"/>
    </location>
</feature>
<keyword evidence="2" id="KW-1133">Transmembrane helix</keyword>
<comment type="caution">
    <text evidence="3">The sequence shown here is derived from an EMBL/GenBank/DDBJ whole genome shotgun (WGS) entry which is preliminary data.</text>
</comment>
<accession>A0A8J6D5K5</accession>
<dbReference type="EMBL" id="JAHUZN010000006">
    <property type="protein sequence ID" value="KAG8492053.1"/>
    <property type="molecule type" value="Genomic_DNA"/>
</dbReference>
<protein>
    <recommendedName>
        <fullName evidence="5">Transmembrane protein</fullName>
    </recommendedName>
</protein>
<dbReference type="OrthoDB" id="749289at2759"/>
<proteinExistence type="predicted"/>
<dbReference type="AlphaFoldDB" id="A0A8J6D5K5"/>